<feature type="coiled-coil region" evidence="7">
    <location>
        <begin position="235"/>
        <end position="269"/>
    </location>
</feature>
<dbReference type="AlphaFoldDB" id="A0A1G7FIN9"/>
<evidence type="ECO:0000256" key="2">
    <source>
        <dbReference type="ARBA" id="ARBA00022490"/>
    </source>
</evidence>
<keyword evidence="4" id="KW-0378">Hydrolase</keyword>
<reference evidence="8 9" key="1">
    <citation type="submission" date="2016-10" db="EMBL/GenBank/DDBJ databases">
        <authorList>
            <person name="de Groot N.N."/>
        </authorList>
    </citation>
    <scope>NUCLEOTIDE SEQUENCE [LARGE SCALE GENOMIC DNA]</scope>
    <source>
        <strain evidence="8 9">DSM 24015</strain>
    </source>
</reference>
<gene>
    <name evidence="8" type="ORF">SAMN05421544_12318</name>
</gene>
<keyword evidence="5" id="KW-0720">Serine protease</keyword>
<dbReference type="GO" id="GO:0006515">
    <property type="term" value="P:protein quality control for misfolded or incompletely synthesized proteins"/>
    <property type="evidence" value="ECO:0007669"/>
    <property type="project" value="TreeGrafter"/>
</dbReference>
<dbReference type="Gene3D" id="3.90.226.10">
    <property type="entry name" value="2-enoyl-CoA Hydratase, Chain A, domain 1"/>
    <property type="match status" value="1"/>
</dbReference>
<dbReference type="CDD" id="cd07016">
    <property type="entry name" value="S14_ClpP_1"/>
    <property type="match status" value="1"/>
</dbReference>
<proteinExistence type="inferred from homology"/>
<dbReference type="Proteomes" id="UP000198517">
    <property type="component" value="Unassembled WGS sequence"/>
</dbReference>
<dbReference type="GO" id="GO:0004176">
    <property type="term" value="F:ATP-dependent peptidase activity"/>
    <property type="evidence" value="ECO:0007669"/>
    <property type="project" value="InterPro"/>
</dbReference>
<dbReference type="RefSeq" id="WP_092737916.1">
    <property type="nucleotide sequence ID" value="NZ_FNAS01000023.1"/>
</dbReference>
<evidence type="ECO:0000256" key="3">
    <source>
        <dbReference type="ARBA" id="ARBA00022670"/>
    </source>
</evidence>
<evidence type="ECO:0000256" key="4">
    <source>
        <dbReference type="ARBA" id="ARBA00022801"/>
    </source>
</evidence>
<dbReference type="PRINTS" id="PR00127">
    <property type="entry name" value="CLPPROTEASEP"/>
</dbReference>
<dbReference type="Pfam" id="PF00574">
    <property type="entry name" value="CLP_protease"/>
    <property type="match status" value="1"/>
</dbReference>
<organism evidence="8 9">
    <name type="scientific">Riemerella columbipharyngis</name>
    <dbReference type="NCBI Taxonomy" id="1071918"/>
    <lineage>
        <taxon>Bacteria</taxon>
        <taxon>Pseudomonadati</taxon>
        <taxon>Bacteroidota</taxon>
        <taxon>Flavobacteriia</taxon>
        <taxon>Flavobacteriales</taxon>
        <taxon>Weeksellaceae</taxon>
        <taxon>Riemerella</taxon>
    </lineage>
</organism>
<evidence type="ECO:0000256" key="1">
    <source>
        <dbReference type="ARBA" id="ARBA00007039"/>
    </source>
</evidence>
<dbReference type="EMBL" id="FNAS01000023">
    <property type="protein sequence ID" value="SDE75773.1"/>
    <property type="molecule type" value="Genomic_DNA"/>
</dbReference>
<dbReference type="SUPFAM" id="SSF52096">
    <property type="entry name" value="ClpP/crotonase"/>
    <property type="match status" value="1"/>
</dbReference>
<dbReference type="GO" id="GO:0051117">
    <property type="term" value="F:ATPase binding"/>
    <property type="evidence" value="ECO:0007669"/>
    <property type="project" value="TreeGrafter"/>
</dbReference>
<evidence type="ECO:0000313" key="9">
    <source>
        <dbReference type="Proteomes" id="UP000198517"/>
    </source>
</evidence>
<dbReference type="PANTHER" id="PTHR10381:SF70">
    <property type="entry name" value="ATP-DEPENDENT CLP PROTEASE PROTEOLYTIC SUBUNIT"/>
    <property type="match status" value="1"/>
</dbReference>
<protein>
    <recommendedName>
        <fullName evidence="6">ATP-dependent Clp protease proteolytic subunit</fullName>
    </recommendedName>
</protein>
<dbReference type="PANTHER" id="PTHR10381">
    <property type="entry name" value="ATP-DEPENDENT CLP PROTEASE PROTEOLYTIC SUBUNIT"/>
    <property type="match status" value="1"/>
</dbReference>
<evidence type="ECO:0000256" key="7">
    <source>
        <dbReference type="SAM" id="Coils"/>
    </source>
</evidence>
<dbReference type="GO" id="GO:0009368">
    <property type="term" value="C:endopeptidase Clp complex"/>
    <property type="evidence" value="ECO:0007669"/>
    <property type="project" value="TreeGrafter"/>
</dbReference>
<keyword evidence="3" id="KW-0645">Protease</keyword>
<evidence type="ECO:0000256" key="5">
    <source>
        <dbReference type="ARBA" id="ARBA00022825"/>
    </source>
</evidence>
<keyword evidence="9" id="KW-1185">Reference proteome</keyword>
<dbReference type="InterPro" id="IPR023562">
    <property type="entry name" value="ClpP/TepA"/>
</dbReference>
<dbReference type="OrthoDB" id="1408931at2"/>
<evidence type="ECO:0000256" key="6">
    <source>
        <dbReference type="RuleBase" id="RU003567"/>
    </source>
</evidence>
<accession>A0A1G7FIN9</accession>
<evidence type="ECO:0000313" key="8">
    <source>
        <dbReference type="EMBL" id="SDE75773.1"/>
    </source>
</evidence>
<comment type="similarity">
    <text evidence="1 6">Belongs to the peptidase S14 family.</text>
</comment>
<keyword evidence="7" id="KW-0175">Coiled coil</keyword>
<keyword evidence="2" id="KW-0963">Cytoplasm</keyword>
<name>A0A1G7FIN9_9FLAO</name>
<dbReference type="GO" id="GO:0004252">
    <property type="term" value="F:serine-type endopeptidase activity"/>
    <property type="evidence" value="ECO:0007669"/>
    <property type="project" value="InterPro"/>
</dbReference>
<dbReference type="InterPro" id="IPR029045">
    <property type="entry name" value="ClpP/crotonase-like_dom_sf"/>
</dbReference>
<sequence length="368" mass="40463">MIFSTDKNELKCYGRIFPGDGVSFMYYFENLQKTYNEITIRLHTYGGSVIDGNLIFNAINQSPSKVKIIVDGLAASMGAIILTATTDVAIAENGYIMVHAPSGYAEGTAADLKGLAKLLEAMEANFIAKLVQRTAKPQKEIQNLMQGDNWFDADEALKMGLVSEIIPSNNTTLIPIEEPTALGELEVFNAYASLMISGDTTEINQLNTDTNMKQLLITAFSLAVVTAESSDTAVLEALKGKFKELEDEKDKAIKDKADAEASLSTFKEEQINAVIEAHAKTFSLTDEKKDIFRKIGKTSGVDALMAVLDNQPQASPNISEIIQKGKSDAARASWTWDEWQSKDPRGLEALAVSDKETYQKLFNEKYKK</sequence>
<dbReference type="NCBIfam" id="NF045542">
    <property type="entry name" value="Clp_rel_HeadMat"/>
    <property type="match status" value="1"/>
</dbReference>
<dbReference type="InterPro" id="IPR001907">
    <property type="entry name" value="ClpP"/>
</dbReference>
<dbReference type="STRING" id="1071918.SAMN05421544_12318"/>